<reference evidence="3 4" key="2">
    <citation type="submission" date="2021-03" db="EMBL/GenBank/DDBJ databases">
        <title>Genomic Encyclopedia of Type Strains, Phase IV (KMG-IV): sequencing the most valuable type-strain genomes for metagenomic binning, comparative biology and taxonomic classification.</title>
        <authorList>
            <person name="Goeker M."/>
        </authorList>
    </citation>
    <scope>NUCLEOTIDE SEQUENCE [LARGE SCALE GENOMIC DNA]</scope>
    <source>
        <strain evidence="3 4">DSM 41954</strain>
    </source>
</reference>
<dbReference type="EMBL" id="JAGGLR010000031">
    <property type="protein sequence ID" value="MBP2067510.1"/>
    <property type="molecule type" value="Genomic_DNA"/>
</dbReference>
<reference evidence="2" key="1">
    <citation type="submission" date="2014-05" db="EMBL/GenBank/DDBJ databases">
        <authorList>
            <person name="Horn Fabian"/>
        </authorList>
    </citation>
    <scope>NUCLEOTIDE SEQUENCE</scope>
</reference>
<protein>
    <submittedName>
        <fullName evidence="2">Uncharacterized protein</fullName>
    </submittedName>
</protein>
<dbReference type="Proteomes" id="UP000756710">
    <property type="component" value="Unassembled WGS sequence"/>
</dbReference>
<evidence type="ECO:0000313" key="4">
    <source>
        <dbReference type="Proteomes" id="UP000756710"/>
    </source>
</evidence>
<dbReference type="HOGENOM" id="CLU_3158335_0_0_11"/>
<feature type="region of interest" description="Disordered" evidence="1">
    <location>
        <begin position="1"/>
        <end position="48"/>
    </location>
</feature>
<evidence type="ECO:0000313" key="3">
    <source>
        <dbReference type="EMBL" id="MBP2067510.1"/>
    </source>
</evidence>
<dbReference type="RefSeq" id="WP_209469073.1">
    <property type="nucleotide sequence ID" value="NZ_BAABDR010000023.1"/>
</dbReference>
<evidence type="ECO:0000256" key="1">
    <source>
        <dbReference type="SAM" id="MobiDB-lite"/>
    </source>
</evidence>
<accession>A0A061A3Z1</accession>
<dbReference type="AlphaFoldDB" id="A0A061A3Z1"/>
<gene>
    <name evidence="3" type="ORF">J2Z30_008576</name>
    <name evidence="2" type="ORF">SIRAN9536</name>
</gene>
<evidence type="ECO:0000313" key="2">
    <source>
        <dbReference type="EMBL" id="CDR17550.1"/>
    </source>
</evidence>
<organism evidence="2">
    <name type="scientific">Streptomyces iranensis</name>
    <dbReference type="NCBI Taxonomy" id="576784"/>
    <lineage>
        <taxon>Bacteria</taxon>
        <taxon>Bacillati</taxon>
        <taxon>Actinomycetota</taxon>
        <taxon>Actinomycetes</taxon>
        <taxon>Kitasatosporales</taxon>
        <taxon>Streptomycetaceae</taxon>
        <taxon>Streptomyces</taxon>
        <taxon>Streptomyces violaceusniger group</taxon>
    </lineage>
</organism>
<name>A0A061A3Z1_9ACTN</name>
<keyword evidence="4" id="KW-1185">Reference proteome</keyword>
<feature type="compositionally biased region" description="Polar residues" evidence="1">
    <location>
        <begin position="1"/>
        <end position="11"/>
    </location>
</feature>
<dbReference type="EMBL" id="LK022848">
    <property type="protein sequence ID" value="CDR17550.1"/>
    <property type="molecule type" value="Genomic_DNA"/>
</dbReference>
<proteinExistence type="predicted"/>
<sequence>MSATTAGTFSDAQHDGGEGPIAQVATYPQGPVDELLTGDVSEQQPVDE</sequence>